<proteinExistence type="predicted"/>
<dbReference type="CDD" id="cd04301">
    <property type="entry name" value="NAT_SF"/>
    <property type="match status" value="1"/>
</dbReference>
<dbReference type="Pfam" id="PF00583">
    <property type="entry name" value="Acetyltransf_1"/>
    <property type="match status" value="1"/>
</dbReference>
<dbReference type="EMBL" id="AP024238">
    <property type="protein sequence ID" value="BCO29006.1"/>
    <property type="molecule type" value="Genomic_DNA"/>
</dbReference>
<dbReference type="SUPFAM" id="SSF55729">
    <property type="entry name" value="Acyl-CoA N-acyltransferases (Nat)"/>
    <property type="match status" value="1"/>
</dbReference>
<keyword evidence="3" id="KW-1185">Reference proteome</keyword>
<evidence type="ECO:0000259" key="1">
    <source>
        <dbReference type="Pfam" id="PF00583"/>
    </source>
</evidence>
<protein>
    <recommendedName>
        <fullName evidence="1">N-acetyltransferase domain-containing protein</fullName>
    </recommendedName>
</protein>
<sequence length="275" mass="31132">MCQTVKIQQLKAIFTLIRCFSLGKTLIVKNMFETYTSAQATMTDSTPPVGDPSFWADLPPVHKPPTVIVPIRSLGENHRSRIADHLKALDANDRYFRFGFAANDEQIDRYVDGLNFDRDEIFGVYNRHLKLIAMAHLAYAGDERRSECAEFGVSVLPHARGRGFGQRLFERAMMHARNHGVHLMFLHVLSENTAMLKIARHAGATVVRDGFESEAHLVLPPATLNTQMTEMLEEQLAQANYQVKIQAKQFRDMLQSMQIGWRAATSKPRDNDPPP</sequence>
<dbReference type="Proteomes" id="UP000824366">
    <property type="component" value="Chromosome"/>
</dbReference>
<name>A0ABN6DAL9_9BURK</name>
<reference evidence="2 3" key="1">
    <citation type="journal article" date="2021" name="Microbiol. Spectr.">
        <title>A Single Bacterium Capable of Oxidation and Reduction of Iron at Circumneutral pH.</title>
        <authorList>
            <person name="Kato S."/>
            <person name="Ohkuma M."/>
        </authorList>
    </citation>
    <scope>NUCLEOTIDE SEQUENCE [LARGE SCALE GENOMIC DNA]</scope>
    <source>
        <strain evidence="2 3">MIZ03</strain>
    </source>
</reference>
<gene>
    <name evidence="2" type="ORF">MIZ03_3916</name>
</gene>
<evidence type="ECO:0000313" key="3">
    <source>
        <dbReference type="Proteomes" id="UP000824366"/>
    </source>
</evidence>
<organism evidence="2 3">
    <name type="scientific">Rhodoferax lithotrophicus</name>
    <dbReference type="NCBI Taxonomy" id="2798804"/>
    <lineage>
        <taxon>Bacteria</taxon>
        <taxon>Pseudomonadati</taxon>
        <taxon>Pseudomonadota</taxon>
        <taxon>Betaproteobacteria</taxon>
        <taxon>Burkholderiales</taxon>
        <taxon>Comamonadaceae</taxon>
        <taxon>Rhodoferax</taxon>
    </lineage>
</organism>
<evidence type="ECO:0000313" key="2">
    <source>
        <dbReference type="EMBL" id="BCO29006.1"/>
    </source>
</evidence>
<accession>A0ABN6DAL9</accession>
<feature type="domain" description="N-acetyltransferase" evidence="1">
    <location>
        <begin position="113"/>
        <end position="199"/>
    </location>
</feature>
<dbReference type="InterPro" id="IPR000182">
    <property type="entry name" value="GNAT_dom"/>
</dbReference>
<dbReference type="InterPro" id="IPR016181">
    <property type="entry name" value="Acyl_CoA_acyltransferase"/>
</dbReference>
<dbReference type="Gene3D" id="3.40.630.30">
    <property type="match status" value="1"/>
</dbReference>